<keyword evidence="4" id="KW-1185">Reference proteome</keyword>
<evidence type="ECO:0000256" key="2">
    <source>
        <dbReference type="SAM" id="Phobius"/>
    </source>
</evidence>
<dbReference type="EMBL" id="ML977330">
    <property type="protein sequence ID" value="KAF2112790.1"/>
    <property type="molecule type" value="Genomic_DNA"/>
</dbReference>
<feature type="region of interest" description="Disordered" evidence="1">
    <location>
        <begin position="402"/>
        <end position="421"/>
    </location>
</feature>
<organism evidence="3 4">
    <name type="scientific">Lophiotrema nucula</name>
    <dbReference type="NCBI Taxonomy" id="690887"/>
    <lineage>
        <taxon>Eukaryota</taxon>
        <taxon>Fungi</taxon>
        <taxon>Dikarya</taxon>
        <taxon>Ascomycota</taxon>
        <taxon>Pezizomycotina</taxon>
        <taxon>Dothideomycetes</taxon>
        <taxon>Pleosporomycetidae</taxon>
        <taxon>Pleosporales</taxon>
        <taxon>Lophiotremataceae</taxon>
        <taxon>Lophiotrema</taxon>
    </lineage>
</organism>
<evidence type="ECO:0000313" key="3">
    <source>
        <dbReference type="EMBL" id="KAF2112790.1"/>
    </source>
</evidence>
<reference evidence="3" key="1">
    <citation type="journal article" date="2020" name="Stud. Mycol.">
        <title>101 Dothideomycetes genomes: a test case for predicting lifestyles and emergence of pathogens.</title>
        <authorList>
            <person name="Haridas S."/>
            <person name="Albert R."/>
            <person name="Binder M."/>
            <person name="Bloem J."/>
            <person name="Labutti K."/>
            <person name="Salamov A."/>
            <person name="Andreopoulos B."/>
            <person name="Baker S."/>
            <person name="Barry K."/>
            <person name="Bills G."/>
            <person name="Bluhm B."/>
            <person name="Cannon C."/>
            <person name="Castanera R."/>
            <person name="Culley D."/>
            <person name="Daum C."/>
            <person name="Ezra D."/>
            <person name="Gonzalez J."/>
            <person name="Henrissat B."/>
            <person name="Kuo A."/>
            <person name="Liang C."/>
            <person name="Lipzen A."/>
            <person name="Lutzoni F."/>
            <person name="Magnuson J."/>
            <person name="Mondo S."/>
            <person name="Nolan M."/>
            <person name="Ohm R."/>
            <person name="Pangilinan J."/>
            <person name="Park H.-J."/>
            <person name="Ramirez L."/>
            <person name="Alfaro M."/>
            <person name="Sun H."/>
            <person name="Tritt A."/>
            <person name="Yoshinaga Y."/>
            <person name="Zwiers L.-H."/>
            <person name="Turgeon B."/>
            <person name="Goodwin S."/>
            <person name="Spatafora J."/>
            <person name="Crous P."/>
            <person name="Grigoriev I."/>
        </authorList>
    </citation>
    <scope>NUCLEOTIDE SEQUENCE</scope>
    <source>
        <strain evidence="3">CBS 627.86</strain>
    </source>
</reference>
<keyword evidence="2" id="KW-0472">Membrane</keyword>
<gene>
    <name evidence="3" type="ORF">BDV96DRAFT_689533</name>
</gene>
<feature type="transmembrane region" description="Helical" evidence="2">
    <location>
        <begin position="38"/>
        <end position="61"/>
    </location>
</feature>
<dbReference type="AlphaFoldDB" id="A0A6A5Z069"/>
<evidence type="ECO:0000313" key="4">
    <source>
        <dbReference type="Proteomes" id="UP000799770"/>
    </source>
</evidence>
<evidence type="ECO:0000256" key="1">
    <source>
        <dbReference type="SAM" id="MobiDB-lite"/>
    </source>
</evidence>
<sequence length="564" mass="61440">MGFARSFAAVFAVVAFSLGTTAVIIVTTRWSGSDDWRLLFYIFAPLGVFSILLGIVLGAAVRYSVRQDALQAARILDIATEENAQQSVSDELRQGRFPVDEFLAKRRRKLFDRVTDRILGRKQSYLEDVISHTVDAARESRRITAVPANFDTNNRYVSPWELERQPNPVIFAHLHPTATYISDANGCTAGSSANRTTRPTMTDHRKVAVEEPSYLSLAAGADASLAEREELLLDRSSFNRASQDSSAEAPASLDLTSARVSLMCDSNDDSSSLFSDIGMWSNGGTSSSGSSLLSIPTFEQSELVCDNISNNTLTCSARLNYGPGISKSTYTEALDPWNPQHAPSQPHIVVAMLPDDPAKGPLVPSYPSGGNGASTHSASADARVFVEEVVAGWLQGLIGKKPDVEESTHGPNQQEVRVVTKSQQDSFGSFVEKLRIIKDSFQTFSDQTDPPIGKMYEPIKAASPGSIQNKAWDYADLQSTKVDNEYDQRHAAIGIIDKDGKGTAVDRTIYPPGTSLAGILEKNTGTALKANLAFFLEDMSRAYEKLQNDMKEKKKVTPNGILPL</sequence>
<dbReference type="OrthoDB" id="3680189at2759"/>
<accession>A0A6A5Z069</accession>
<dbReference type="Proteomes" id="UP000799770">
    <property type="component" value="Unassembled WGS sequence"/>
</dbReference>
<name>A0A6A5Z069_9PLEO</name>
<feature type="compositionally biased region" description="Polar residues" evidence="1">
    <location>
        <begin position="409"/>
        <end position="421"/>
    </location>
</feature>
<proteinExistence type="predicted"/>
<keyword evidence="2" id="KW-1133">Transmembrane helix</keyword>
<keyword evidence="2" id="KW-0812">Transmembrane</keyword>
<protein>
    <submittedName>
        <fullName evidence="3">Uncharacterized protein</fullName>
    </submittedName>
</protein>